<dbReference type="InterPro" id="IPR036291">
    <property type="entry name" value="NAD(P)-bd_dom_sf"/>
</dbReference>
<dbReference type="InterPro" id="IPR010099">
    <property type="entry name" value="SDR39U1"/>
</dbReference>
<name>A0AAV1K369_9NEOP</name>
<reference evidence="3 4" key="1">
    <citation type="submission" date="2023-11" db="EMBL/GenBank/DDBJ databases">
        <authorList>
            <person name="Okamura Y."/>
        </authorList>
    </citation>
    <scope>NUCLEOTIDE SEQUENCE [LARGE SCALE GENOMIC DNA]</scope>
</reference>
<protein>
    <recommendedName>
        <fullName evidence="5">Epimerase family protein SDR39U1</fullName>
    </recommendedName>
</protein>
<feature type="domain" description="NAD-dependent epimerase/dehydratase" evidence="1">
    <location>
        <begin position="6"/>
        <end position="212"/>
    </location>
</feature>
<dbReference type="Pfam" id="PF01370">
    <property type="entry name" value="Epimerase"/>
    <property type="match status" value="1"/>
</dbReference>
<dbReference type="Proteomes" id="UP001497472">
    <property type="component" value="Unassembled WGS sequence"/>
</dbReference>
<accession>A0AAV1K369</accession>
<dbReference type="PANTHER" id="PTHR11092:SF0">
    <property type="entry name" value="EPIMERASE FAMILY PROTEIN SDR39U1"/>
    <property type="match status" value="1"/>
</dbReference>
<dbReference type="Gene3D" id="3.40.50.720">
    <property type="entry name" value="NAD(P)-binding Rossmann-like Domain"/>
    <property type="match status" value="1"/>
</dbReference>
<organism evidence="3 4">
    <name type="scientific">Leptosia nina</name>
    <dbReference type="NCBI Taxonomy" id="320188"/>
    <lineage>
        <taxon>Eukaryota</taxon>
        <taxon>Metazoa</taxon>
        <taxon>Ecdysozoa</taxon>
        <taxon>Arthropoda</taxon>
        <taxon>Hexapoda</taxon>
        <taxon>Insecta</taxon>
        <taxon>Pterygota</taxon>
        <taxon>Neoptera</taxon>
        <taxon>Endopterygota</taxon>
        <taxon>Lepidoptera</taxon>
        <taxon>Glossata</taxon>
        <taxon>Ditrysia</taxon>
        <taxon>Papilionoidea</taxon>
        <taxon>Pieridae</taxon>
        <taxon>Pierinae</taxon>
        <taxon>Leptosia</taxon>
    </lineage>
</organism>
<dbReference type="EMBL" id="CAVLEF010000283">
    <property type="protein sequence ID" value="CAK1556240.1"/>
    <property type="molecule type" value="Genomic_DNA"/>
</dbReference>
<dbReference type="NCBIfam" id="TIGR01777">
    <property type="entry name" value="yfcH"/>
    <property type="match status" value="1"/>
</dbReference>
<evidence type="ECO:0000259" key="1">
    <source>
        <dbReference type="Pfam" id="PF01370"/>
    </source>
</evidence>
<dbReference type="AlphaFoldDB" id="A0AAV1K369"/>
<sequence>MASKTVLIGGGTGFIGKRLGEILHKNKYNVLNVSRMPSANSITWTTVETGLPEQTHAVVNVAGQQTMDFTRSWTPGFKQNVKNSRVFTTRALATAINKSSGKPKVYVVVTGVGAYEPSETNKYDETSPTTGKDFFSKLLVEWEEAAKVDPPVRLVIIRSGVVLGRDGGMIKNMILPFFFGLGGPIGSGKQYLPWIHIEDLTRLITFAIENENVNGILNGVAPHVITNGEFTQAFAKALSRPAFLPVPEFVLNFLLHEERAMLMTKGQHVTPKRVLDYGFKYKYDKIDEACMEFAHLFPKK</sequence>
<keyword evidence="4" id="KW-1185">Reference proteome</keyword>
<evidence type="ECO:0000313" key="4">
    <source>
        <dbReference type="Proteomes" id="UP001497472"/>
    </source>
</evidence>
<evidence type="ECO:0000259" key="2">
    <source>
        <dbReference type="Pfam" id="PF08338"/>
    </source>
</evidence>
<evidence type="ECO:0008006" key="5">
    <source>
        <dbReference type="Google" id="ProtNLM"/>
    </source>
</evidence>
<dbReference type="InterPro" id="IPR013549">
    <property type="entry name" value="DUF1731"/>
</dbReference>
<evidence type="ECO:0000313" key="3">
    <source>
        <dbReference type="EMBL" id="CAK1556240.1"/>
    </source>
</evidence>
<dbReference type="InterPro" id="IPR001509">
    <property type="entry name" value="Epimerase_deHydtase"/>
</dbReference>
<proteinExistence type="predicted"/>
<dbReference type="SUPFAM" id="SSF51735">
    <property type="entry name" value="NAD(P)-binding Rossmann-fold domains"/>
    <property type="match status" value="1"/>
</dbReference>
<dbReference type="Pfam" id="PF08338">
    <property type="entry name" value="DUF1731"/>
    <property type="match status" value="1"/>
</dbReference>
<feature type="domain" description="DUF1731" evidence="2">
    <location>
        <begin position="246"/>
        <end position="291"/>
    </location>
</feature>
<gene>
    <name evidence="3" type="ORF">LNINA_LOCUS15004</name>
</gene>
<comment type="caution">
    <text evidence="3">The sequence shown here is derived from an EMBL/GenBank/DDBJ whole genome shotgun (WGS) entry which is preliminary data.</text>
</comment>
<dbReference type="PANTHER" id="PTHR11092">
    <property type="entry name" value="SUGAR NUCLEOTIDE EPIMERASE RELATED"/>
    <property type="match status" value="1"/>
</dbReference>